<accession>A0A1F5SW22</accession>
<reference evidence="1 2" key="1">
    <citation type="journal article" date="2016" name="Nat. Commun.">
        <title>Thousands of microbial genomes shed light on interconnected biogeochemical processes in an aquifer system.</title>
        <authorList>
            <person name="Anantharaman K."/>
            <person name="Brown C.T."/>
            <person name="Hug L.A."/>
            <person name="Sharon I."/>
            <person name="Castelle C.J."/>
            <person name="Probst A.J."/>
            <person name="Thomas B.C."/>
            <person name="Singh A."/>
            <person name="Wilkins M.J."/>
            <person name="Karaoz U."/>
            <person name="Brodie E.L."/>
            <person name="Williams K.H."/>
            <person name="Hubbard S.S."/>
            <person name="Banfield J.F."/>
        </authorList>
    </citation>
    <scope>NUCLEOTIDE SEQUENCE [LARGE SCALE GENOMIC DNA]</scope>
</reference>
<evidence type="ECO:0000313" key="2">
    <source>
        <dbReference type="Proteomes" id="UP000179001"/>
    </source>
</evidence>
<gene>
    <name evidence="1" type="ORF">A2478_00470</name>
</gene>
<dbReference type="Proteomes" id="UP000179001">
    <property type="component" value="Unassembled WGS sequence"/>
</dbReference>
<dbReference type="AlphaFoldDB" id="A0A1F5SW22"/>
<sequence>MREDDNMPHGPRFVRKIANETIVILVLFSDDIIAFTINNGQIERLSRKTNQSEPESEQDFLKRAIAHCDSLLSVHNIEPEHEQFLQTAFIQV</sequence>
<proteinExistence type="predicted"/>
<comment type="caution">
    <text evidence="1">The sequence shown here is derived from an EMBL/GenBank/DDBJ whole genome shotgun (WGS) entry which is preliminary data.</text>
</comment>
<dbReference type="EMBL" id="MFGJ01000008">
    <property type="protein sequence ID" value="OGF30910.1"/>
    <property type="molecule type" value="Genomic_DNA"/>
</dbReference>
<evidence type="ECO:0000313" key="1">
    <source>
        <dbReference type="EMBL" id="OGF30910.1"/>
    </source>
</evidence>
<protein>
    <submittedName>
        <fullName evidence="1">Uncharacterized protein</fullName>
    </submittedName>
</protein>
<organism evidence="1 2">
    <name type="scientific">Candidatus Falkowbacteria bacterium RIFOXYC2_FULL_36_12</name>
    <dbReference type="NCBI Taxonomy" id="1798002"/>
    <lineage>
        <taxon>Bacteria</taxon>
        <taxon>Candidatus Falkowiibacteriota</taxon>
    </lineage>
</organism>
<name>A0A1F5SW22_9BACT</name>